<sequence>MSHDELLQASSRVALAAFLHDIGKFAERAKLPIKQEEIDINQQLYCPQREDEGRKFYTHKHAAYTGMAVDILEKHAPNLVGKNVYPFGSWKTTNVDDSLINAAAAHHKPDTFLQWIIATADRVASGFEREAFEKYNKAEEQNHYTSRQLPLFEQIHQPIKKESADFKYRYPLKPLSPASIFPVLAQGYEAKDDKAAQAEYLTLWEAFKTGLQDIPASHRQALPLWLDHFDSCWQTYTHSIPSATAFGAKPDVSLYDHSKAVAALAVALWRYHEDRDDDKQKATVQMRERLDWNEEKLLLIQGDFFGIQNFIFAQGGDSTKKAAKLLRGRSFYVSLITECAALAVLEALALPSTSQIINAAGKFLIVAPNTDATKDALKKVQQTFNNWFLAHSYGQSGLGLAWEAATCEDFVCSKEKLGFKALMTRLHSKLERSKYAHFDLCGDSAASAVFGNYLSSFNADFGVCAVNDKAPATGKNKLGDLAQDQINIGTWLVKQKRLLIVREPLTGLDSLTIPLFGYSIQFTGSEEDSGKFGREVDNGNIRRVFDFSPAATNKEQALWNGYARRNISGYVPYFQDINEWEQPKYKNCDIDDEVNINAPKTLNYLACEDLTPDGEKWMGIRVLAVLKGDIDNLGDLFQNGLEKPTFAKMAALSRQVNNFFAVYLPYLCQRKYPNTYIVFAGGDDFFLLGSWKQLMRLAAELRTEFNRYVANNSTIHFSAGLSVTKPKIPIHQLAVMGEEALEHAKAYKEFDDKGIIKSTKNAVTCFGETVSWIDFNRLFVTEHNATEHLEALQEQHQLSTAYVYGLLRLTDMAADKNKPENSLWRSQLYYRTYRLLANKRGLDANQKKRACIELVTDIGEKGIKEFGSGYLIALHAYLYQHREQTRRES</sequence>
<evidence type="ECO:0000256" key="10">
    <source>
        <dbReference type="ARBA" id="ARBA00023118"/>
    </source>
</evidence>
<proteinExistence type="inferred from homology"/>
<evidence type="ECO:0000256" key="6">
    <source>
        <dbReference type="ARBA" id="ARBA00022759"/>
    </source>
</evidence>
<organism evidence="13 14">
    <name type="scientific">Crenothrix polyspora</name>
    <dbReference type="NCBI Taxonomy" id="360316"/>
    <lineage>
        <taxon>Bacteria</taxon>
        <taxon>Pseudomonadati</taxon>
        <taxon>Pseudomonadota</taxon>
        <taxon>Gammaproteobacteria</taxon>
        <taxon>Methylococcales</taxon>
        <taxon>Crenotrichaceae</taxon>
        <taxon>Crenothrix</taxon>
    </lineage>
</organism>
<gene>
    <name evidence="13" type="ORF">CRENPOLYSF2_1390019</name>
</gene>
<dbReference type="InterPro" id="IPR000160">
    <property type="entry name" value="GGDEF_dom"/>
</dbReference>
<dbReference type="PANTHER" id="PTHR36528:SF1">
    <property type="entry name" value="CRISPR SYSTEM SINGLE-STRAND-SPECIFIC DEOXYRIBONUCLEASE CAS10_CSM1 (SUBTYPE III-A)"/>
    <property type="match status" value="1"/>
</dbReference>
<keyword evidence="8" id="KW-0269">Exonuclease</keyword>
<keyword evidence="3" id="KW-0808">Transferase</keyword>
<evidence type="ECO:0000256" key="8">
    <source>
        <dbReference type="ARBA" id="ARBA00022839"/>
    </source>
</evidence>
<dbReference type="GO" id="GO:0004519">
    <property type="term" value="F:endonuclease activity"/>
    <property type="evidence" value="ECO:0007669"/>
    <property type="project" value="UniProtKB-KW"/>
</dbReference>
<dbReference type="InterPro" id="IPR052117">
    <property type="entry name" value="Cas10/Csm1_subtype-III-A"/>
</dbReference>
<dbReference type="GO" id="GO:0005524">
    <property type="term" value="F:ATP binding"/>
    <property type="evidence" value="ECO:0007669"/>
    <property type="project" value="UniProtKB-KW"/>
</dbReference>
<keyword evidence="7" id="KW-0378">Hydrolase</keyword>
<name>A0A1R4H1I3_9GAMM</name>
<protein>
    <recommendedName>
        <fullName evidence="2">CRISPR system single-strand-specific deoxyribonuclease Cas10/Csm1 (subtype III-A)</fullName>
    </recommendedName>
    <alternativeName>
        <fullName evidence="11">Cyclic oligoadenylate synthase</fullName>
    </alternativeName>
</protein>
<keyword evidence="4" id="KW-0540">Nuclease</keyword>
<evidence type="ECO:0000259" key="12">
    <source>
        <dbReference type="PROSITE" id="PS50887"/>
    </source>
</evidence>
<dbReference type="PANTHER" id="PTHR36528">
    <property type="entry name" value="CRISPR SYSTEM SINGLE-STRAND-SPECIFIC DEOXYRIBONUCLEASE CAS10/CSM1 (SUBTYPE III-A)"/>
    <property type="match status" value="1"/>
</dbReference>
<evidence type="ECO:0000256" key="2">
    <source>
        <dbReference type="ARBA" id="ARBA00014333"/>
    </source>
</evidence>
<reference evidence="14" key="1">
    <citation type="submission" date="2017-02" db="EMBL/GenBank/DDBJ databases">
        <authorList>
            <person name="Daims H."/>
        </authorList>
    </citation>
    <scope>NUCLEOTIDE SEQUENCE [LARGE SCALE GENOMIC DNA]</scope>
</reference>
<dbReference type="Proteomes" id="UP000195442">
    <property type="component" value="Unassembled WGS sequence"/>
</dbReference>
<comment type="similarity">
    <text evidence="1">Belongs to the CRISPR-associated Cas10/Csm1 family.</text>
</comment>
<dbReference type="GO" id="GO:0004527">
    <property type="term" value="F:exonuclease activity"/>
    <property type="evidence" value="ECO:0007669"/>
    <property type="project" value="UniProtKB-KW"/>
</dbReference>
<dbReference type="AlphaFoldDB" id="A0A1R4H1I3"/>
<dbReference type="RefSeq" id="WP_087145852.1">
    <property type="nucleotide sequence ID" value="NZ_FUKJ01000045.1"/>
</dbReference>
<dbReference type="Pfam" id="PF18211">
    <property type="entry name" value="Csm1_B"/>
    <property type="match status" value="1"/>
</dbReference>
<dbReference type="InterPro" id="IPR041062">
    <property type="entry name" value="Csm1_B"/>
</dbReference>
<dbReference type="GO" id="GO:0051607">
    <property type="term" value="P:defense response to virus"/>
    <property type="evidence" value="ECO:0007669"/>
    <property type="project" value="UniProtKB-KW"/>
</dbReference>
<dbReference type="Pfam" id="PF22335">
    <property type="entry name" value="Cas10-Cmr2_palm2"/>
    <property type="match status" value="1"/>
</dbReference>
<keyword evidence="6" id="KW-0255">Endonuclease</keyword>
<evidence type="ECO:0000256" key="3">
    <source>
        <dbReference type="ARBA" id="ARBA00022679"/>
    </source>
</evidence>
<dbReference type="PROSITE" id="PS50887">
    <property type="entry name" value="GGDEF"/>
    <property type="match status" value="1"/>
</dbReference>
<evidence type="ECO:0000313" key="14">
    <source>
        <dbReference type="Proteomes" id="UP000195442"/>
    </source>
</evidence>
<evidence type="ECO:0000313" key="13">
    <source>
        <dbReference type="EMBL" id="SJM89910.1"/>
    </source>
</evidence>
<dbReference type="OrthoDB" id="9768769at2"/>
<keyword evidence="10" id="KW-0051">Antiviral defense</keyword>
<dbReference type="Gene3D" id="3.30.70.270">
    <property type="match status" value="1"/>
</dbReference>
<dbReference type="InterPro" id="IPR043128">
    <property type="entry name" value="Rev_trsase/Diguanyl_cyclase"/>
</dbReference>
<keyword evidence="5" id="KW-0547">Nucleotide-binding</keyword>
<evidence type="ECO:0000256" key="9">
    <source>
        <dbReference type="ARBA" id="ARBA00022840"/>
    </source>
</evidence>
<dbReference type="GO" id="GO:0016740">
    <property type="term" value="F:transferase activity"/>
    <property type="evidence" value="ECO:0007669"/>
    <property type="project" value="UniProtKB-KW"/>
</dbReference>
<evidence type="ECO:0000256" key="7">
    <source>
        <dbReference type="ARBA" id="ARBA00022801"/>
    </source>
</evidence>
<keyword evidence="9" id="KW-0067">ATP-binding</keyword>
<dbReference type="EMBL" id="FUKJ01000045">
    <property type="protein sequence ID" value="SJM89910.1"/>
    <property type="molecule type" value="Genomic_DNA"/>
</dbReference>
<dbReference type="NCBIfam" id="TIGR02578">
    <property type="entry name" value="cas_TM1811_Csm1"/>
    <property type="match status" value="1"/>
</dbReference>
<evidence type="ECO:0000256" key="1">
    <source>
        <dbReference type="ARBA" id="ARBA00005700"/>
    </source>
</evidence>
<dbReference type="InterPro" id="IPR054767">
    <property type="entry name" value="Cas10-Cmr2_palm2"/>
</dbReference>
<accession>A0A1R4H1I3</accession>
<evidence type="ECO:0000256" key="5">
    <source>
        <dbReference type="ARBA" id="ARBA00022741"/>
    </source>
</evidence>
<evidence type="ECO:0000256" key="4">
    <source>
        <dbReference type="ARBA" id="ARBA00022722"/>
    </source>
</evidence>
<dbReference type="Gene3D" id="1.10.3210.10">
    <property type="entry name" value="Hypothetical protein af1432"/>
    <property type="match status" value="1"/>
</dbReference>
<feature type="domain" description="GGDEF" evidence="12">
    <location>
        <begin position="621"/>
        <end position="761"/>
    </location>
</feature>
<keyword evidence="14" id="KW-1185">Reference proteome</keyword>
<dbReference type="InterPro" id="IPR013408">
    <property type="entry name" value="Cas10/Csm1"/>
</dbReference>
<evidence type="ECO:0000256" key="11">
    <source>
        <dbReference type="ARBA" id="ARBA00032922"/>
    </source>
</evidence>